<proteinExistence type="predicted"/>
<keyword evidence="6 9" id="KW-0863">Zinc-finger</keyword>
<evidence type="ECO:0000259" key="11">
    <source>
        <dbReference type="PROSITE" id="PS50089"/>
    </source>
</evidence>
<gene>
    <name evidence="13" type="ORF">FB567DRAFT_454260</name>
</gene>
<feature type="domain" description="RING-type" evidence="12">
    <location>
        <begin position="254"/>
        <end position="477"/>
    </location>
</feature>
<evidence type="ECO:0000256" key="10">
    <source>
        <dbReference type="SAM" id="MobiDB-lite"/>
    </source>
</evidence>
<keyword evidence="7" id="KW-0833">Ubl conjugation pathway</keyword>
<dbReference type="InterPro" id="IPR013083">
    <property type="entry name" value="Znf_RING/FYVE/PHD"/>
</dbReference>
<keyword evidence="14" id="KW-1185">Reference proteome</keyword>
<dbReference type="Pfam" id="PF22191">
    <property type="entry name" value="IBR_1"/>
    <property type="match status" value="1"/>
</dbReference>
<evidence type="ECO:0000256" key="1">
    <source>
        <dbReference type="ARBA" id="ARBA00001798"/>
    </source>
</evidence>
<dbReference type="GO" id="GO:0008270">
    <property type="term" value="F:zinc ion binding"/>
    <property type="evidence" value="ECO:0007669"/>
    <property type="project" value="UniProtKB-KW"/>
</dbReference>
<comment type="caution">
    <text evidence="13">The sequence shown here is derived from an EMBL/GenBank/DDBJ whole genome shotgun (WGS) entry which is preliminary data.</text>
</comment>
<feature type="compositionally biased region" description="Acidic residues" evidence="10">
    <location>
        <begin position="180"/>
        <end position="192"/>
    </location>
</feature>
<dbReference type="PROSITE" id="PS50089">
    <property type="entry name" value="ZF_RING_2"/>
    <property type="match status" value="1"/>
</dbReference>
<dbReference type="Pfam" id="PF01485">
    <property type="entry name" value="IBR"/>
    <property type="match status" value="1"/>
</dbReference>
<dbReference type="EMBL" id="JAGMVJ010000022">
    <property type="protein sequence ID" value="KAH7073313.1"/>
    <property type="molecule type" value="Genomic_DNA"/>
</dbReference>
<dbReference type="PANTHER" id="PTHR11685">
    <property type="entry name" value="RBR FAMILY RING FINGER AND IBR DOMAIN-CONTAINING"/>
    <property type="match status" value="1"/>
</dbReference>
<evidence type="ECO:0000256" key="7">
    <source>
        <dbReference type="ARBA" id="ARBA00022786"/>
    </source>
</evidence>
<dbReference type="SMART" id="SM00647">
    <property type="entry name" value="IBR"/>
    <property type="match status" value="2"/>
</dbReference>
<keyword evidence="5" id="KW-0677">Repeat</keyword>
<dbReference type="Gene3D" id="3.30.40.10">
    <property type="entry name" value="Zinc/RING finger domain, C3HC4 (zinc finger)"/>
    <property type="match status" value="1"/>
</dbReference>
<feature type="compositionally biased region" description="Basic residues" evidence="10">
    <location>
        <begin position="23"/>
        <end position="33"/>
    </location>
</feature>
<protein>
    <recommendedName>
        <fullName evidence="2">RBR-type E3 ubiquitin transferase</fullName>
        <ecNumber evidence="2">2.3.2.31</ecNumber>
    </recommendedName>
</protein>
<evidence type="ECO:0000256" key="5">
    <source>
        <dbReference type="ARBA" id="ARBA00022737"/>
    </source>
</evidence>
<dbReference type="AlphaFoldDB" id="A0A8K0QVV3"/>
<keyword evidence="8" id="KW-0862">Zinc</keyword>
<feature type="region of interest" description="Disordered" evidence="10">
    <location>
        <begin position="1"/>
        <end position="102"/>
    </location>
</feature>
<evidence type="ECO:0000256" key="2">
    <source>
        <dbReference type="ARBA" id="ARBA00012251"/>
    </source>
</evidence>
<accession>A0A8K0QVV3</accession>
<dbReference type="GO" id="GO:0061630">
    <property type="term" value="F:ubiquitin protein ligase activity"/>
    <property type="evidence" value="ECO:0007669"/>
    <property type="project" value="UniProtKB-EC"/>
</dbReference>
<dbReference type="Gene3D" id="1.20.120.1750">
    <property type="match status" value="1"/>
</dbReference>
<feature type="compositionally biased region" description="Polar residues" evidence="10">
    <location>
        <begin position="1"/>
        <end position="19"/>
    </location>
</feature>
<keyword evidence="4" id="KW-0479">Metal-binding</keyword>
<feature type="region of interest" description="Disordered" evidence="10">
    <location>
        <begin position="146"/>
        <end position="207"/>
    </location>
</feature>
<dbReference type="SUPFAM" id="SSF57850">
    <property type="entry name" value="RING/U-box"/>
    <property type="match status" value="3"/>
</dbReference>
<dbReference type="InterPro" id="IPR031127">
    <property type="entry name" value="E3_UB_ligase_RBR"/>
</dbReference>
<dbReference type="CDD" id="cd20336">
    <property type="entry name" value="Rcat_RBR"/>
    <property type="match status" value="1"/>
</dbReference>
<organism evidence="13 14">
    <name type="scientific">Paraphoma chrysanthemicola</name>
    <dbReference type="NCBI Taxonomy" id="798071"/>
    <lineage>
        <taxon>Eukaryota</taxon>
        <taxon>Fungi</taxon>
        <taxon>Dikarya</taxon>
        <taxon>Ascomycota</taxon>
        <taxon>Pezizomycotina</taxon>
        <taxon>Dothideomycetes</taxon>
        <taxon>Pleosporomycetidae</taxon>
        <taxon>Pleosporales</taxon>
        <taxon>Pleosporineae</taxon>
        <taxon>Phaeosphaeriaceae</taxon>
        <taxon>Paraphoma</taxon>
    </lineage>
</organism>
<dbReference type="CDD" id="cd20335">
    <property type="entry name" value="BRcat_RBR"/>
    <property type="match status" value="1"/>
</dbReference>
<evidence type="ECO:0000256" key="9">
    <source>
        <dbReference type="PROSITE-ProRule" id="PRU00175"/>
    </source>
</evidence>
<dbReference type="PROSITE" id="PS51873">
    <property type="entry name" value="TRIAD"/>
    <property type="match status" value="1"/>
</dbReference>
<sequence length="477" mass="54146">MAEAQNNESVDTSESTEPDTNPFRKRIQAHKRTLSSLRGGDVPTVRSRRRRTRSPSVSSRASEVNMTHFSSQELSYPDLSNVVTEEQAESSSTSEHDKSRFLDSTDASLLQIELDRRLAQRLQQEEEDENNVAELLWAQLMDAAHPLPLQQPGGSAGRDRSGPHAFIQTGSRDDPISLDSDSDSDSEDDEEVIFTGRNRPREDQVHSEDTILLDDDSSEWESCANFDDAQTAIDANLARMLQDEENLNQSTYRSTRECAVCGEQQPISELPSLADCEHVPQTCTECYADWVTAQLEESSWKEAKCPESKCQMTLTYHEIQGIATQDTFQKYDTYITRAAISEDPNFRWCRACDAGQEHLSGEDGNIFTCHACGHKICIKHENTWHEDETCEEYDYRSSGQKERDQKAQEEASLAAIGKLSKKCPGPKCVYNIEKNDGCDHMTCSKCRYEFCWVCLSEYNKIRRQGNSAHKRDCKYYM</sequence>
<evidence type="ECO:0000259" key="12">
    <source>
        <dbReference type="PROSITE" id="PS51873"/>
    </source>
</evidence>
<dbReference type="InterPro" id="IPR001841">
    <property type="entry name" value="Znf_RING"/>
</dbReference>
<evidence type="ECO:0000256" key="4">
    <source>
        <dbReference type="ARBA" id="ARBA00022723"/>
    </source>
</evidence>
<dbReference type="GO" id="GO:0016567">
    <property type="term" value="P:protein ubiquitination"/>
    <property type="evidence" value="ECO:0007669"/>
    <property type="project" value="InterPro"/>
</dbReference>
<dbReference type="EC" id="2.3.2.31" evidence="2"/>
<evidence type="ECO:0000313" key="14">
    <source>
        <dbReference type="Proteomes" id="UP000813461"/>
    </source>
</evidence>
<evidence type="ECO:0000256" key="3">
    <source>
        <dbReference type="ARBA" id="ARBA00022679"/>
    </source>
</evidence>
<name>A0A8K0QVV3_9PLEO</name>
<dbReference type="InterPro" id="IPR044066">
    <property type="entry name" value="TRIAD_supradom"/>
</dbReference>
<dbReference type="Proteomes" id="UP000813461">
    <property type="component" value="Unassembled WGS sequence"/>
</dbReference>
<evidence type="ECO:0000256" key="6">
    <source>
        <dbReference type="ARBA" id="ARBA00022771"/>
    </source>
</evidence>
<dbReference type="OrthoDB" id="1431934at2759"/>
<feature type="compositionally biased region" description="Polar residues" evidence="10">
    <location>
        <begin position="61"/>
        <end position="74"/>
    </location>
</feature>
<keyword evidence="3" id="KW-0808">Transferase</keyword>
<evidence type="ECO:0000256" key="8">
    <source>
        <dbReference type="ARBA" id="ARBA00022833"/>
    </source>
</evidence>
<comment type="catalytic activity">
    <reaction evidence="1">
        <text>[E2 ubiquitin-conjugating enzyme]-S-ubiquitinyl-L-cysteine + [acceptor protein]-L-lysine = [E2 ubiquitin-conjugating enzyme]-L-cysteine + [acceptor protein]-N(6)-ubiquitinyl-L-lysine.</text>
        <dbReference type="EC" id="2.3.2.31"/>
    </reaction>
</comment>
<evidence type="ECO:0000313" key="13">
    <source>
        <dbReference type="EMBL" id="KAH7073313.1"/>
    </source>
</evidence>
<feature type="domain" description="RING-type" evidence="11">
    <location>
        <begin position="258"/>
        <end position="309"/>
    </location>
</feature>
<dbReference type="InterPro" id="IPR002867">
    <property type="entry name" value="IBR_dom"/>
</dbReference>
<reference evidence="13" key="1">
    <citation type="journal article" date="2021" name="Nat. Commun.">
        <title>Genetic determinants of endophytism in the Arabidopsis root mycobiome.</title>
        <authorList>
            <person name="Mesny F."/>
            <person name="Miyauchi S."/>
            <person name="Thiergart T."/>
            <person name="Pickel B."/>
            <person name="Atanasova L."/>
            <person name="Karlsson M."/>
            <person name="Huettel B."/>
            <person name="Barry K.W."/>
            <person name="Haridas S."/>
            <person name="Chen C."/>
            <person name="Bauer D."/>
            <person name="Andreopoulos W."/>
            <person name="Pangilinan J."/>
            <person name="LaButti K."/>
            <person name="Riley R."/>
            <person name="Lipzen A."/>
            <person name="Clum A."/>
            <person name="Drula E."/>
            <person name="Henrissat B."/>
            <person name="Kohler A."/>
            <person name="Grigoriev I.V."/>
            <person name="Martin F.M."/>
            <person name="Hacquard S."/>
        </authorList>
    </citation>
    <scope>NUCLEOTIDE SEQUENCE</scope>
    <source>
        <strain evidence="13">MPI-SDFR-AT-0120</strain>
    </source>
</reference>